<reference evidence="1 2" key="1">
    <citation type="journal article" date="2018" name="ACS Chem. Biol.">
        <title>Ketoreductase domain dysfunction expands chemodiversity: malyngamide biosynthesis in the cyanobacterium Okeania hirsuta.</title>
        <authorList>
            <person name="Moss N.A."/>
            <person name="Leao T."/>
            <person name="Rankin M."/>
            <person name="McCullough T.M."/>
            <person name="Qu P."/>
            <person name="Korobeynikov A."/>
            <person name="Smith J.L."/>
            <person name="Gerwick L."/>
            <person name="Gerwick W.H."/>
        </authorList>
    </citation>
    <scope>NUCLEOTIDE SEQUENCE [LARGE SCALE GENOMIC DNA]</scope>
    <source>
        <strain evidence="1 2">PAB10Feb10-1</strain>
    </source>
</reference>
<dbReference type="AlphaFoldDB" id="A0A3N6PK59"/>
<dbReference type="InterPro" id="IPR043504">
    <property type="entry name" value="Peptidase_S1_PA_chymotrypsin"/>
</dbReference>
<keyword evidence="2" id="KW-1185">Reference proteome</keyword>
<dbReference type="Gene3D" id="2.40.10.10">
    <property type="entry name" value="Trypsin-like serine proteases"/>
    <property type="match status" value="1"/>
</dbReference>
<keyword evidence="1" id="KW-0378">Hydrolase</keyword>
<evidence type="ECO:0000313" key="1">
    <source>
        <dbReference type="EMBL" id="RQH27662.1"/>
    </source>
</evidence>
<gene>
    <name evidence="1" type="ORF">D5R40_26800</name>
</gene>
<dbReference type="GO" id="GO:0008233">
    <property type="term" value="F:peptidase activity"/>
    <property type="evidence" value="ECO:0007669"/>
    <property type="project" value="UniProtKB-KW"/>
</dbReference>
<dbReference type="EMBL" id="RCBY01000236">
    <property type="protein sequence ID" value="RQH27662.1"/>
    <property type="molecule type" value="Genomic_DNA"/>
</dbReference>
<dbReference type="Proteomes" id="UP000269154">
    <property type="component" value="Unassembled WGS sequence"/>
</dbReference>
<dbReference type="SUPFAM" id="SSF50494">
    <property type="entry name" value="Trypsin-like serine proteases"/>
    <property type="match status" value="1"/>
</dbReference>
<dbReference type="GO" id="GO:0006508">
    <property type="term" value="P:proteolysis"/>
    <property type="evidence" value="ECO:0007669"/>
    <property type="project" value="UniProtKB-KW"/>
</dbReference>
<comment type="caution">
    <text evidence="1">The sequence shown here is derived from an EMBL/GenBank/DDBJ whole genome shotgun (WGS) entry which is preliminary data.</text>
</comment>
<accession>A0A3N6PK59</accession>
<name>A0A3N6PK59_9CYAN</name>
<dbReference type="RefSeq" id="WP_124146823.1">
    <property type="nucleotide sequence ID" value="NZ_CAWOKI010000197.1"/>
</dbReference>
<keyword evidence="1" id="KW-0645">Protease</keyword>
<sequence>MNGQLEKYIVLINSASDKSLKADIIGTRFAFYQEENYTYLLTCAHVVEDVGGEENVLVNNISAEVVAIGDTQGFDLAVLRVKELLSVLPLGLMILLGELEISLKISIPGYFLWFATKTRYG</sequence>
<dbReference type="InterPro" id="IPR009003">
    <property type="entry name" value="Peptidase_S1_PA"/>
</dbReference>
<protein>
    <submittedName>
        <fullName evidence="1">Serine protease</fullName>
    </submittedName>
</protein>
<dbReference type="OrthoDB" id="466389at2"/>
<evidence type="ECO:0000313" key="2">
    <source>
        <dbReference type="Proteomes" id="UP000269154"/>
    </source>
</evidence>
<proteinExistence type="predicted"/>
<organism evidence="1 2">
    <name type="scientific">Okeania hirsuta</name>
    <dbReference type="NCBI Taxonomy" id="1458930"/>
    <lineage>
        <taxon>Bacteria</taxon>
        <taxon>Bacillati</taxon>
        <taxon>Cyanobacteriota</taxon>
        <taxon>Cyanophyceae</taxon>
        <taxon>Oscillatoriophycideae</taxon>
        <taxon>Oscillatoriales</taxon>
        <taxon>Microcoleaceae</taxon>
        <taxon>Okeania</taxon>
    </lineage>
</organism>